<dbReference type="Gene3D" id="2.40.10.120">
    <property type="match status" value="1"/>
</dbReference>
<comment type="caution">
    <text evidence="2">The sequence shown here is derived from an EMBL/GenBank/DDBJ whole genome shotgun (WGS) entry which is preliminary data.</text>
</comment>
<feature type="compositionally biased region" description="Basic and acidic residues" evidence="1">
    <location>
        <begin position="466"/>
        <end position="481"/>
    </location>
</feature>
<feature type="compositionally biased region" description="Basic and acidic residues" evidence="1">
    <location>
        <begin position="549"/>
        <end position="574"/>
    </location>
</feature>
<gene>
    <name evidence="2" type="ORF">GCM10010420_52530</name>
</gene>
<dbReference type="InterPro" id="IPR009003">
    <property type="entry name" value="Peptidase_S1_PA"/>
</dbReference>
<accession>A0ABP5W377</accession>
<protein>
    <submittedName>
        <fullName evidence="2">Serine protease</fullName>
    </submittedName>
</protein>
<keyword evidence="2" id="KW-0645">Protease</keyword>
<dbReference type="GO" id="GO:0006508">
    <property type="term" value="P:proteolysis"/>
    <property type="evidence" value="ECO:0007669"/>
    <property type="project" value="UniProtKB-KW"/>
</dbReference>
<evidence type="ECO:0000313" key="2">
    <source>
        <dbReference type="EMBL" id="GAA2415894.1"/>
    </source>
</evidence>
<feature type="region of interest" description="Disordered" evidence="1">
    <location>
        <begin position="461"/>
        <end position="481"/>
    </location>
</feature>
<feature type="region of interest" description="Disordered" evidence="1">
    <location>
        <begin position="126"/>
        <end position="158"/>
    </location>
</feature>
<organism evidence="2 3">
    <name type="scientific">Streptomyces glaucosporus</name>
    <dbReference type="NCBI Taxonomy" id="284044"/>
    <lineage>
        <taxon>Bacteria</taxon>
        <taxon>Bacillati</taxon>
        <taxon>Actinomycetota</taxon>
        <taxon>Actinomycetes</taxon>
        <taxon>Kitasatosporales</taxon>
        <taxon>Streptomycetaceae</taxon>
        <taxon>Streptomyces</taxon>
    </lineage>
</organism>
<dbReference type="GO" id="GO:0008233">
    <property type="term" value="F:peptidase activity"/>
    <property type="evidence" value="ECO:0007669"/>
    <property type="project" value="UniProtKB-KW"/>
</dbReference>
<reference evidence="3" key="1">
    <citation type="journal article" date="2019" name="Int. J. Syst. Evol. Microbiol.">
        <title>The Global Catalogue of Microorganisms (GCM) 10K type strain sequencing project: providing services to taxonomists for standard genome sequencing and annotation.</title>
        <authorList>
            <consortium name="The Broad Institute Genomics Platform"/>
            <consortium name="The Broad Institute Genome Sequencing Center for Infectious Disease"/>
            <person name="Wu L."/>
            <person name="Ma J."/>
        </authorList>
    </citation>
    <scope>NUCLEOTIDE SEQUENCE [LARGE SCALE GENOMIC DNA]</scope>
    <source>
        <strain evidence="3">JCM 6921</strain>
    </source>
</reference>
<keyword evidence="3" id="KW-1185">Reference proteome</keyword>
<dbReference type="Pfam" id="PF13365">
    <property type="entry name" value="Trypsin_2"/>
    <property type="match status" value="1"/>
</dbReference>
<keyword evidence="2" id="KW-0378">Hydrolase</keyword>
<proteinExistence type="predicted"/>
<evidence type="ECO:0000313" key="3">
    <source>
        <dbReference type="Proteomes" id="UP001500058"/>
    </source>
</evidence>
<evidence type="ECO:0000256" key="1">
    <source>
        <dbReference type="SAM" id="MobiDB-lite"/>
    </source>
</evidence>
<name>A0ABP5W377_9ACTN</name>
<dbReference type="SUPFAM" id="SSF50494">
    <property type="entry name" value="Trypsin-like serine proteases"/>
    <property type="match status" value="1"/>
</dbReference>
<sequence length="580" mass="62637">MGHVRQKAWCVRLRSQGSDRVIGSGVLIDGDKVLTCAHVLADRTSPVIVDFPGTEGAAGSTATVVNGCWIPPRGEDRGDVVLLRLHRPPPGRLSAPLLRAAVARGTRVRLCGYADPVRDARGVELTATAGPPSGERVRLDPHSPRLPRRGLSGGPVLDTDDPSGVLGIVVTRYFESVGPEPPVIAHMIPVETIARYLPDVRSCISGPPGVDPRLVPSAASGRTGDPGYAERLAAWLGGRHPSPVYVTEVERGSARDRTLQRALALADRELSADAPAVTSADPAGTVPPVGSLDLAVDARGATADEVAARVAGRMNLKEPDPARARERLRAGRVPLTVAVLGVNEAAEPERLLALCGEFAELGCRLLLVFHGSDTRVDQATEEDLALRHRMGVLAERLDALDGRLRRLAPARVRLAGVEPPDDAVTDLHLNLSLLRHAHRTGKDAAPGWARTAQDRLKRLERRTRRAERDADTAEEAARKGYERRAELRGELRTYRQLAARHGRIEDVELDGVYRAAHEALHRGRFEAESAGKAVAGYVDAVRRVLGWPPEERAGQEEPREYGGPGEHREPGEHGEAEEER</sequence>
<feature type="region of interest" description="Disordered" evidence="1">
    <location>
        <begin position="546"/>
        <end position="580"/>
    </location>
</feature>
<dbReference type="Proteomes" id="UP001500058">
    <property type="component" value="Unassembled WGS sequence"/>
</dbReference>
<dbReference type="EMBL" id="BAAATJ010000035">
    <property type="protein sequence ID" value="GAA2415894.1"/>
    <property type="molecule type" value="Genomic_DNA"/>
</dbReference>